<dbReference type="InterPro" id="IPR008778">
    <property type="entry name" value="Pirin_C_dom"/>
</dbReference>
<dbReference type="SUPFAM" id="SSF51182">
    <property type="entry name" value="RmlC-like cupins"/>
    <property type="match status" value="1"/>
</dbReference>
<keyword evidence="7" id="KW-1185">Reference proteome</keyword>
<organism evidence="6 7">
    <name type="scientific">Spirosoma terrae</name>
    <dbReference type="NCBI Taxonomy" id="1968276"/>
    <lineage>
        <taxon>Bacteria</taxon>
        <taxon>Pseudomonadati</taxon>
        <taxon>Bacteroidota</taxon>
        <taxon>Cytophagia</taxon>
        <taxon>Cytophagales</taxon>
        <taxon>Cytophagaceae</taxon>
        <taxon>Spirosoma</taxon>
    </lineage>
</organism>
<sequence length="298" mass="33349">METILDQQIVTTREIVTMHTPPAQPGFLGQDHTARAIIQTDFDHSDPFIILMDDQLDKKNDEPVGGPHPHAGFETVTLILEGELGDTEHTMKAGDFQIMTAGSGIVHTETIDRKMKMRILQMWLNLPKQERWAQPRVQDIVLENVPKLINDEQEIRVYSGSFAGLTSPIQNYVPLIVADLQLKPGAQTSRQLPASYTAFLYVIDGSVSIGNDQSTLREGQVGWLNRMSGDGLSELKLLAGEGGVRVILYAAQPQQDPIVSYGPFIADTQDEIRELYRDFRQGKMNHVSTLPQDRQIVY</sequence>
<dbReference type="InterPro" id="IPR014710">
    <property type="entry name" value="RmlC-like_jellyroll"/>
</dbReference>
<dbReference type="InterPro" id="IPR012093">
    <property type="entry name" value="Pirin"/>
</dbReference>
<name>A0A6L9LG14_9BACT</name>
<comment type="similarity">
    <text evidence="1 3">Belongs to the pirin family.</text>
</comment>
<dbReference type="RefSeq" id="WP_163953639.1">
    <property type="nucleotide sequence ID" value="NZ_JAAFZH010000013.1"/>
</dbReference>
<dbReference type="GO" id="GO:0046872">
    <property type="term" value="F:metal ion binding"/>
    <property type="evidence" value="ECO:0007669"/>
    <property type="project" value="UniProtKB-KW"/>
</dbReference>
<comment type="caution">
    <text evidence="6">The sequence shown here is derived from an EMBL/GenBank/DDBJ whole genome shotgun (WGS) entry which is preliminary data.</text>
</comment>
<feature type="domain" description="Pirin N-terminal" evidence="4">
    <location>
        <begin position="40"/>
        <end position="124"/>
    </location>
</feature>
<feature type="binding site" evidence="2">
    <location>
        <position position="107"/>
    </location>
    <ligand>
        <name>Fe cation</name>
        <dbReference type="ChEBI" id="CHEBI:24875"/>
    </ligand>
</feature>
<dbReference type="AlphaFoldDB" id="A0A6L9LG14"/>
<dbReference type="InterPro" id="IPR003829">
    <property type="entry name" value="Pirin_N_dom"/>
</dbReference>
<evidence type="ECO:0000259" key="5">
    <source>
        <dbReference type="Pfam" id="PF05726"/>
    </source>
</evidence>
<reference evidence="6 7" key="1">
    <citation type="submission" date="2020-02" db="EMBL/GenBank/DDBJ databases">
        <title>Draft genome sequence of two Spirosoma agri KCTC 52727 and Spirosoma terrae KCTC 52035.</title>
        <authorList>
            <person name="Rojas J."/>
            <person name="Ambika Manirajan B."/>
            <person name="Suarez C."/>
            <person name="Ratering S."/>
            <person name="Schnell S."/>
        </authorList>
    </citation>
    <scope>NUCLEOTIDE SEQUENCE [LARGE SCALE GENOMIC DNA]</scope>
    <source>
        <strain evidence="6 7">KCTC 52035</strain>
    </source>
</reference>
<protein>
    <submittedName>
        <fullName evidence="6">Pirin family protein</fullName>
    </submittedName>
</protein>
<feature type="binding site" evidence="2">
    <location>
        <position position="109"/>
    </location>
    <ligand>
        <name>Fe cation</name>
        <dbReference type="ChEBI" id="CHEBI:24875"/>
    </ligand>
</feature>
<evidence type="ECO:0000256" key="3">
    <source>
        <dbReference type="RuleBase" id="RU003457"/>
    </source>
</evidence>
<dbReference type="Gene3D" id="2.60.120.10">
    <property type="entry name" value="Jelly Rolls"/>
    <property type="match status" value="2"/>
</dbReference>
<proteinExistence type="inferred from homology"/>
<feature type="binding site" evidence="2">
    <location>
        <position position="70"/>
    </location>
    <ligand>
        <name>Fe cation</name>
        <dbReference type="ChEBI" id="CHEBI:24875"/>
    </ligand>
</feature>
<dbReference type="PANTHER" id="PTHR13903:SF8">
    <property type="entry name" value="PIRIN"/>
    <property type="match status" value="1"/>
</dbReference>
<evidence type="ECO:0000256" key="2">
    <source>
        <dbReference type="PIRSR" id="PIRSR006232-1"/>
    </source>
</evidence>
<dbReference type="PIRSF" id="PIRSF006232">
    <property type="entry name" value="Pirin"/>
    <property type="match status" value="1"/>
</dbReference>
<dbReference type="Pfam" id="PF02678">
    <property type="entry name" value="Pirin"/>
    <property type="match status" value="1"/>
</dbReference>
<keyword evidence="2" id="KW-0479">Metal-binding</keyword>
<comment type="cofactor">
    <cofactor evidence="2">
        <name>Fe cation</name>
        <dbReference type="ChEBI" id="CHEBI:24875"/>
    </cofactor>
    <text evidence="2">Binds 1 Fe cation per subunit.</text>
</comment>
<accession>A0A6L9LG14</accession>
<dbReference type="InterPro" id="IPR011051">
    <property type="entry name" value="RmlC_Cupin_sf"/>
</dbReference>
<dbReference type="EMBL" id="JAAFZH010000013">
    <property type="protein sequence ID" value="NDU97813.1"/>
    <property type="molecule type" value="Genomic_DNA"/>
</dbReference>
<feature type="domain" description="Pirin C-terminal" evidence="5">
    <location>
        <begin position="178"/>
        <end position="284"/>
    </location>
</feature>
<keyword evidence="2" id="KW-0408">Iron</keyword>
<gene>
    <name evidence="6" type="ORF">GK108_23210</name>
</gene>
<evidence type="ECO:0000256" key="1">
    <source>
        <dbReference type="ARBA" id="ARBA00008416"/>
    </source>
</evidence>
<dbReference type="Proteomes" id="UP000474175">
    <property type="component" value="Unassembled WGS sequence"/>
</dbReference>
<dbReference type="Pfam" id="PF05726">
    <property type="entry name" value="Pirin_C"/>
    <property type="match status" value="1"/>
</dbReference>
<evidence type="ECO:0000259" key="4">
    <source>
        <dbReference type="Pfam" id="PF02678"/>
    </source>
</evidence>
<feature type="binding site" evidence="2">
    <location>
        <position position="68"/>
    </location>
    <ligand>
        <name>Fe cation</name>
        <dbReference type="ChEBI" id="CHEBI:24875"/>
    </ligand>
</feature>
<dbReference type="CDD" id="cd02247">
    <property type="entry name" value="cupin_pirin_C"/>
    <property type="match status" value="1"/>
</dbReference>
<evidence type="ECO:0000313" key="7">
    <source>
        <dbReference type="Proteomes" id="UP000474175"/>
    </source>
</evidence>
<evidence type="ECO:0000313" key="6">
    <source>
        <dbReference type="EMBL" id="NDU97813.1"/>
    </source>
</evidence>
<dbReference type="PANTHER" id="PTHR13903">
    <property type="entry name" value="PIRIN-RELATED"/>
    <property type="match status" value="1"/>
</dbReference>